<name>A0AAT9GNH0_9CREN</name>
<dbReference type="GeneID" id="92353307"/>
<dbReference type="AlphaFoldDB" id="A0AAT9GNH0"/>
<organism evidence="1">
    <name type="scientific">Sulfurisphaera javensis</name>
    <dbReference type="NCBI Taxonomy" id="2049879"/>
    <lineage>
        <taxon>Archaea</taxon>
        <taxon>Thermoproteota</taxon>
        <taxon>Thermoprotei</taxon>
        <taxon>Sulfolobales</taxon>
        <taxon>Sulfolobaceae</taxon>
        <taxon>Sulfurisphaera</taxon>
    </lineage>
</organism>
<reference evidence="1" key="1">
    <citation type="submission" date="2024-03" db="EMBL/GenBank/DDBJ databases">
        <title>Complete genome sequence of Sulfurisphaera javensis strain KD-1.</title>
        <authorList>
            <person name="Sakai H."/>
            <person name="Nur N."/>
            <person name="Suwanto A."/>
            <person name="Kurosawa N."/>
        </authorList>
    </citation>
    <scope>NUCLEOTIDE SEQUENCE</scope>
    <source>
        <strain evidence="1">KD-1</strain>
    </source>
</reference>
<sequence>MMLKCKDLNCVKIIAADVLKKEGIYKDFNVLITDLPFNSISKLDGNTVKINSVRFESFSVQSSGEYEISSSYLLIAIIYAFLNDVEKTRYIIKKYFGENSIVYRLIDIMFQ</sequence>
<dbReference type="EMBL" id="AP031322">
    <property type="protein sequence ID" value="BFH72435.1"/>
    <property type="molecule type" value="Genomic_DNA"/>
</dbReference>
<dbReference type="RefSeq" id="WP_369610661.1">
    <property type="nucleotide sequence ID" value="NZ_AP031322.1"/>
</dbReference>
<accession>A0AAT9GNH0</accession>
<proteinExistence type="predicted"/>
<gene>
    <name evidence="1" type="ORF">SJAV_03790</name>
</gene>
<dbReference type="KEGG" id="sjv:SJAV_03790"/>
<protein>
    <submittedName>
        <fullName evidence="1">Uncharacterized protein</fullName>
    </submittedName>
</protein>
<evidence type="ECO:0000313" key="1">
    <source>
        <dbReference type="EMBL" id="BFH72435.1"/>
    </source>
</evidence>